<reference evidence="3 4" key="1">
    <citation type="journal article" date="2011" name="Mol. Biol. Evol.">
        <title>Phylogenomic evidence for the presence of a flagellum and cbb3 oxidase in the free-living mitochondrial ancestor.</title>
        <authorList>
            <person name="Sassera D."/>
            <person name="Lo N."/>
            <person name="Epis S."/>
            <person name="D'Auria G."/>
            <person name="Montagna M."/>
            <person name="Comandatore F."/>
            <person name="Horner D."/>
            <person name="Pereto J."/>
            <person name="Luciano A.M."/>
            <person name="Franciosi F."/>
            <person name="Ferri E."/>
            <person name="Crotti E."/>
            <person name="Bazzocchi C."/>
            <person name="Daffonchio D."/>
            <person name="Sacchi L."/>
            <person name="Moya A."/>
            <person name="Latorre A."/>
            <person name="Bandi C."/>
        </authorList>
    </citation>
    <scope>NUCLEOTIDE SEQUENCE [LARGE SCALE GENOMIC DNA]</scope>
    <source>
        <strain evidence="3 4">IricVA</strain>
    </source>
</reference>
<feature type="domain" description="DUF2460" evidence="2">
    <location>
        <begin position="2"/>
        <end position="66"/>
    </location>
</feature>
<dbReference type="EMBL" id="CP002130">
    <property type="protein sequence ID" value="AEI89500.1"/>
    <property type="molecule type" value="Genomic_DNA"/>
</dbReference>
<evidence type="ECO:0000313" key="4">
    <source>
        <dbReference type="Proteomes" id="UP000006639"/>
    </source>
</evidence>
<dbReference type="Proteomes" id="UP000006639">
    <property type="component" value="Chromosome"/>
</dbReference>
<evidence type="ECO:0000259" key="2">
    <source>
        <dbReference type="Pfam" id="PF09343"/>
    </source>
</evidence>
<dbReference type="HOGENOM" id="CLU_2246967_0_0_5"/>
<dbReference type="AlphaFoldDB" id="F7XUE1"/>
<dbReference type="InterPro" id="IPR011740">
    <property type="entry name" value="DUF2460"/>
</dbReference>
<evidence type="ECO:0000256" key="1">
    <source>
        <dbReference type="SAM" id="Phobius"/>
    </source>
</evidence>
<name>F7XUE1_MIDMI</name>
<dbReference type="KEGG" id="mmn:midi_01229"/>
<protein>
    <recommendedName>
        <fullName evidence="2">DUF2460 domain-containing protein</fullName>
    </recommendedName>
</protein>
<keyword evidence="1" id="KW-0472">Membrane</keyword>
<sequence length="104" mass="12196">MIGAGNNLNAKFQLIKKYESGNAYDIRTITKPVNDTLKIYLQNKIISSSDYKIDYNKGIIEFLLPQQIQRWKFLRVSNLMFLLDLITITFTFQLMMHMFILAVI</sequence>
<proteinExistence type="predicted"/>
<keyword evidence="1" id="KW-1133">Transmembrane helix</keyword>
<keyword evidence="1" id="KW-0812">Transmembrane</keyword>
<evidence type="ECO:0000313" key="3">
    <source>
        <dbReference type="EMBL" id="AEI89500.1"/>
    </source>
</evidence>
<dbReference type="Pfam" id="PF09343">
    <property type="entry name" value="DUF2460"/>
    <property type="match status" value="1"/>
</dbReference>
<feature type="transmembrane region" description="Helical" evidence="1">
    <location>
        <begin position="79"/>
        <end position="103"/>
    </location>
</feature>
<accession>F7XUE1</accession>
<keyword evidence="4" id="KW-1185">Reference proteome</keyword>
<dbReference type="STRING" id="696127.midi_01229"/>
<gene>
    <name evidence="3" type="ordered locus">midi_01229</name>
</gene>
<organism evidence="3 4">
    <name type="scientific">Midichloria mitochondrii (strain IricVA)</name>
    <dbReference type="NCBI Taxonomy" id="696127"/>
    <lineage>
        <taxon>Bacteria</taxon>
        <taxon>Pseudomonadati</taxon>
        <taxon>Pseudomonadota</taxon>
        <taxon>Alphaproteobacteria</taxon>
        <taxon>Rickettsiales</taxon>
        <taxon>Candidatus Midichloriaceae</taxon>
        <taxon>Candidatus Midichloria</taxon>
    </lineage>
</organism>